<feature type="signal peptide" evidence="1">
    <location>
        <begin position="1"/>
        <end position="23"/>
    </location>
</feature>
<name>A0A2M4B6G8_9DIPT</name>
<accession>A0A2M4B6G8</accession>
<evidence type="ECO:0000313" key="2">
    <source>
        <dbReference type="EMBL" id="MBW48591.1"/>
    </source>
</evidence>
<proteinExistence type="predicted"/>
<sequence length="84" mass="9530">MLLLCVWPLVFLVLRVLVSAAAAESAKSKVHLRFHEFRGRVHPSSVRYVTSFFRFVCCGAKAQYKFSCTIRDEFAGATTTTRSR</sequence>
<dbReference type="AlphaFoldDB" id="A0A2M4B6G8"/>
<organism evidence="2">
    <name type="scientific">Anopheles triannulatus</name>
    <dbReference type="NCBI Taxonomy" id="58253"/>
    <lineage>
        <taxon>Eukaryota</taxon>
        <taxon>Metazoa</taxon>
        <taxon>Ecdysozoa</taxon>
        <taxon>Arthropoda</taxon>
        <taxon>Hexapoda</taxon>
        <taxon>Insecta</taxon>
        <taxon>Pterygota</taxon>
        <taxon>Neoptera</taxon>
        <taxon>Endopterygota</taxon>
        <taxon>Diptera</taxon>
        <taxon>Nematocera</taxon>
        <taxon>Culicoidea</taxon>
        <taxon>Culicidae</taxon>
        <taxon>Anophelinae</taxon>
        <taxon>Anopheles</taxon>
    </lineage>
</organism>
<reference evidence="2" key="1">
    <citation type="submission" date="2018-01" db="EMBL/GenBank/DDBJ databases">
        <title>An insight into the sialome of Amazonian anophelines.</title>
        <authorList>
            <person name="Ribeiro J.M."/>
            <person name="Scarpassa V."/>
            <person name="Calvo E."/>
        </authorList>
    </citation>
    <scope>NUCLEOTIDE SEQUENCE</scope>
    <source>
        <tissue evidence="2">Salivary glands</tissue>
    </source>
</reference>
<evidence type="ECO:0000256" key="1">
    <source>
        <dbReference type="SAM" id="SignalP"/>
    </source>
</evidence>
<feature type="chain" id="PRO_5014960535" evidence="1">
    <location>
        <begin position="24"/>
        <end position="84"/>
    </location>
</feature>
<protein>
    <submittedName>
        <fullName evidence="2">Putative secreted protein</fullName>
    </submittedName>
</protein>
<keyword evidence="1" id="KW-0732">Signal</keyword>
<dbReference type="EMBL" id="GGFK01015270">
    <property type="protein sequence ID" value="MBW48591.1"/>
    <property type="molecule type" value="Transcribed_RNA"/>
</dbReference>